<evidence type="ECO:0000313" key="2">
    <source>
        <dbReference type="Proteomes" id="UP000063699"/>
    </source>
</evidence>
<sequence>MPDQPVSQAFPARLVALREQVAHLLSTQQHQWHREYIEAGESGLALEMLADWLSEDETPIPSAVRAEMVDLSHAVGINGRVSRALAYCPDR</sequence>
<dbReference type="InterPro" id="IPR047880">
    <property type="entry name" value="MafI-like"/>
</dbReference>
<accession>A0A0N9HVB7</accession>
<dbReference type="RefSeq" id="WP_054287835.1">
    <property type="nucleotide sequence ID" value="NZ_CP012752.1"/>
</dbReference>
<dbReference type="AlphaFoldDB" id="A0A0N9HVB7"/>
<reference evidence="1 2" key="1">
    <citation type="submission" date="2015-07" db="EMBL/GenBank/DDBJ databases">
        <title>Genome sequencing of Kibdelosporangium phytohabitans.</title>
        <authorList>
            <person name="Qin S."/>
            <person name="Xing K."/>
        </authorList>
    </citation>
    <scope>NUCLEOTIDE SEQUENCE [LARGE SCALE GENOMIC DNA]</scope>
    <source>
        <strain evidence="1 2">KLBMP1111</strain>
    </source>
</reference>
<dbReference type="Proteomes" id="UP000063699">
    <property type="component" value="Chromosome"/>
</dbReference>
<evidence type="ECO:0008006" key="3">
    <source>
        <dbReference type="Google" id="ProtNLM"/>
    </source>
</evidence>
<dbReference type="NCBIfam" id="NF033691">
    <property type="entry name" value="immunity_MafI"/>
    <property type="match status" value="1"/>
</dbReference>
<dbReference type="OrthoDB" id="3830540at2"/>
<proteinExistence type="predicted"/>
<evidence type="ECO:0000313" key="1">
    <source>
        <dbReference type="EMBL" id="ALG05856.1"/>
    </source>
</evidence>
<gene>
    <name evidence="1" type="ORF">AOZ06_02010</name>
</gene>
<dbReference type="EMBL" id="CP012752">
    <property type="protein sequence ID" value="ALG05856.1"/>
    <property type="molecule type" value="Genomic_DNA"/>
</dbReference>
<name>A0A0N9HVB7_9PSEU</name>
<protein>
    <recommendedName>
        <fullName evidence="3">MafI family immunity protein</fullName>
    </recommendedName>
</protein>
<organism evidence="1 2">
    <name type="scientific">Kibdelosporangium phytohabitans</name>
    <dbReference type="NCBI Taxonomy" id="860235"/>
    <lineage>
        <taxon>Bacteria</taxon>
        <taxon>Bacillati</taxon>
        <taxon>Actinomycetota</taxon>
        <taxon>Actinomycetes</taxon>
        <taxon>Pseudonocardiales</taxon>
        <taxon>Pseudonocardiaceae</taxon>
        <taxon>Kibdelosporangium</taxon>
    </lineage>
</organism>
<dbReference type="KEGG" id="kphy:AOZ06_02010"/>
<keyword evidence="2" id="KW-1185">Reference proteome</keyword>